<dbReference type="Pfam" id="PF09989">
    <property type="entry name" value="DUF2229"/>
    <property type="match status" value="1"/>
</dbReference>
<dbReference type="InterPro" id="IPR018709">
    <property type="entry name" value="CoA_activase_DUF2229"/>
</dbReference>
<protein>
    <recommendedName>
        <fullName evidence="1">DUF2229 domain-containing protein</fullName>
    </recommendedName>
</protein>
<name>A0AAT9LDM0_9FIRM</name>
<reference evidence="2" key="2">
    <citation type="journal article" date="2023" name="Biology">
        <title>Prokaryotic Life Associated with Coal-Fire Gas Vents Revealed by Metagenomics.</title>
        <authorList>
            <person name="Kadnikov V.V."/>
            <person name="Mardanov A.V."/>
            <person name="Beletsky A.V."/>
            <person name="Karnachuk O.V."/>
            <person name="Ravin N.V."/>
        </authorList>
    </citation>
    <scope>NUCLEOTIDE SEQUENCE</scope>
    <source>
        <strain evidence="2">Bu02</strain>
    </source>
</reference>
<dbReference type="KEGG" id="fcz:IMF26_09400"/>
<evidence type="ECO:0000313" key="2">
    <source>
        <dbReference type="EMBL" id="QUL98238.1"/>
    </source>
</evidence>
<reference evidence="2" key="1">
    <citation type="submission" date="2020-10" db="EMBL/GenBank/DDBJ databases">
        <authorList>
            <person name="Kadnikov V."/>
            <person name="Beletsky A.V."/>
            <person name="Mardanov A.V."/>
            <person name="Karnachuk O.V."/>
            <person name="Ravin N.V."/>
        </authorList>
    </citation>
    <scope>NUCLEOTIDE SEQUENCE</scope>
    <source>
        <strain evidence="2">Bu02</strain>
    </source>
</reference>
<organism evidence="2">
    <name type="scientific">Candidatus Fermentithermobacillus carboniphilus</name>
    <dbReference type="NCBI Taxonomy" id="3085328"/>
    <lineage>
        <taxon>Bacteria</taxon>
        <taxon>Bacillati</taxon>
        <taxon>Bacillota</taxon>
        <taxon>Candidatus Fermentithermobacillia</taxon>
        <taxon>Candidatus Fermentithermobacillales</taxon>
        <taxon>Candidatus Fermentithermobacillaceae</taxon>
        <taxon>Candidatus Fermentithermobacillus</taxon>
    </lineage>
</organism>
<proteinExistence type="predicted"/>
<feature type="domain" description="DUF2229" evidence="1">
    <location>
        <begin position="2"/>
        <end position="112"/>
    </location>
</feature>
<sequence>MTVYYLFPLYRTFLSQLGVEFVESPPSSAKDLEQLTLCPTDEPCISVKIAFPHARKLLTDCGADAIFLPTPVSISPENYCCPKMIGLASMLKAGLGLPEDQIINPVIAMACGCGCIADYVEGRDVAVGADSACLLRNLRNFPESNTLRAAGDDATAVLGHAYVLHDIFGRTVVRTVSVYGPVILPEMVPEEASRQYLRDIFEGENSGPSRGTYWVLPFIC</sequence>
<accession>A0AAT9LDM0</accession>
<evidence type="ECO:0000259" key="1">
    <source>
        <dbReference type="Pfam" id="PF09989"/>
    </source>
</evidence>
<gene>
    <name evidence="2" type="ORF">IMF26_09400</name>
</gene>
<dbReference type="EMBL" id="CP062796">
    <property type="protein sequence ID" value="QUL98238.1"/>
    <property type="molecule type" value="Genomic_DNA"/>
</dbReference>
<dbReference type="AlphaFoldDB" id="A0AAT9LDM0"/>